<evidence type="ECO:0000256" key="4">
    <source>
        <dbReference type="ARBA" id="ARBA00022692"/>
    </source>
</evidence>
<keyword evidence="8" id="KW-0496">Mitochondrion</keyword>
<dbReference type="InterPro" id="IPR023395">
    <property type="entry name" value="MCP_dom_sf"/>
</dbReference>
<comment type="similarity">
    <text evidence="2 11">Belongs to the mitochondrial carrier (TC 2.A.29) family.</text>
</comment>
<keyword evidence="5" id="KW-0677">Repeat</keyword>
<gene>
    <name evidence="12" type="ORF">ILEXP_LOCUS55461</name>
</gene>
<keyword evidence="4 10" id="KW-0812">Transmembrane</keyword>
<evidence type="ECO:0000256" key="10">
    <source>
        <dbReference type="PROSITE-ProRule" id="PRU00282"/>
    </source>
</evidence>
<evidence type="ECO:0000256" key="9">
    <source>
        <dbReference type="ARBA" id="ARBA00023136"/>
    </source>
</evidence>
<evidence type="ECO:0008006" key="14">
    <source>
        <dbReference type="Google" id="ProtNLM"/>
    </source>
</evidence>
<dbReference type="AlphaFoldDB" id="A0ABC8UWL6"/>
<dbReference type="Gene3D" id="1.50.40.10">
    <property type="entry name" value="Mitochondrial carrier domain"/>
    <property type="match status" value="1"/>
</dbReference>
<organism evidence="12 13">
    <name type="scientific">Ilex paraguariensis</name>
    <name type="common">yerba mate</name>
    <dbReference type="NCBI Taxonomy" id="185542"/>
    <lineage>
        <taxon>Eukaryota</taxon>
        <taxon>Viridiplantae</taxon>
        <taxon>Streptophyta</taxon>
        <taxon>Embryophyta</taxon>
        <taxon>Tracheophyta</taxon>
        <taxon>Spermatophyta</taxon>
        <taxon>Magnoliopsida</taxon>
        <taxon>eudicotyledons</taxon>
        <taxon>Gunneridae</taxon>
        <taxon>Pentapetalae</taxon>
        <taxon>asterids</taxon>
        <taxon>campanulids</taxon>
        <taxon>Aquifoliales</taxon>
        <taxon>Aquifoliaceae</taxon>
        <taxon>Ilex</taxon>
    </lineage>
</organism>
<name>A0ABC8UWL6_9AQUA</name>
<dbReference type="EMBL" id="CAUOFW020009168">
    <property type="protein sequence ID" value="CAK9185104.1"/>
    <property type="molecule type" value="Genomic_DNA"/>
</dbReference>
<keyword evidence="13" id="KW-1185">Reference proteome</keyword>
<comment type="subcellular location">
    <subcellularLocation>
        <location evidence="1">Mitochondrion inner membrane</location>
        <topology evidence="1">Multi-pass membrane protein</topology>
    </subcellularLocation>
</comment>
<dbReference type="Pfam" id="PF00153">
    <property type="entry name" value="Mito_carr"/>
    <property type="match status" value="1"/>
</dbReference>
<reference evidence="12 13" key="1">
    <citation type="submission" date="2024-02" db="EMBL/GenBank/DDBJ databases">
        <authorList>
            <person name="Vignale AGUSTIN F."/>
            <person name="Sosa J E."/>
            <person name="Modenutti C."/>
        </authorList>
    </citation>
    <scope>NUCLEOTIDE SEQUENCE [LARGE SCALE GENOMIC DNA]</scope>
</reference>
<evidence type="ECO:0000256" key="11">
    <source>
        <dbReference type="RuleBase" id="RU000488"/>
    </source>
</evidence>
<dbReference type="PANTHER" id="PTHR45760">
    <property type="entry name" value="FI19922P1-RELATED"/>
    <property type="match status" value="1"/>
</dbReference>
<dbReference type="PANTHER" id="PTHR45760:SF2">
    <property type="entry name" value="FI19922P1-RELATED"/>
    <property type="match status" value="1"/>
</dbReference>
<keyword evidence="7" id="KW-1133">Transmembrane helix</keyword>
<accession>A0ABC8UWL6</accession>
<keyword evidence="3 11" id="KW-0813">Transport</keyword>
<dbReference type="Proteomes" id="UP001642360">
    <property type="component" value="Unassembled WGS sequence"/>
</dbReference>
<protein>
    <recommendedName>
        <fullName evidence="14">Mitochondrial carrier protein</fullName>
    </recommendedName>
</protein>
<keyword evidence="9 10" id="KW-0472">Membrane</keyword>
<feature type="repeat" description="Solcar" evidence="10">
    <location>
        <begin position="79"/>
        <end position="167"/>
    </location>
</feature>
<dbReference type="GO" id="GO:0005743">
    <property type="term" value="C:mitochondrial inner membrane"/>
    <property type="evidence" value="ECO:0007669"/>
    <property type="project" value="UniProtKB-SubCell"/>
</dbReference>
<evidence type="ECO:0000256" key="5">
    <source>
        <dbReference type="ARBA" id="ARBA00022737"/>
    </source>
</evidence>
<evidence type="ECO:0000256" key="6">
    <source>
        <dbReference type="ARBA" id="ARBA00022792"/>
    </source>
</evidence>
<evidence type="ECO:0000256" key="8">
    <source>
        <dbReference type="ARBA" id="ARBA00023128"/>
    </source>
</evidence>
<evidence type="ECO:0000313" key="12">
    <source>
        <dbReference type="EMBL" id="CAK9185104.1"/>
    </source>
</evidence>
<evidence type="ECO:0000256" key="3">
    <source>
        <dbReference type="ARBA" id="ARBA00022448"/>
    </source>
</evidence>
<comment type="caution">
    <text evidence="12">The sequence shown here is derived from an EMBL/GenBank/DDBJ whole genome shotgun (WGS) entry which is preliminary data.</text>
</comment>
<dbReference type="InterPro" id="IPR018108">
    <property type="entry name" value="MCP_transmembrane"/>
</dbReference>
<keyword evidence="6" id="KW-0999">Mitochondrion inner membrane</keyword>
<evidence type="ECO:0000313" key="13">
    <source>
        <dbReference type="Proteomes" id="UP001642360"/>
    </source>
</evidence>
<evidence type="ECO:0000256" key="2">
    <source>
        <dbReference type="ARBA" id="ARBA00006375"/>
    </source>
</evidence>
<dbReference type="SUPFAM" id="SSF103506">
    <property type="entry name" value="Mitochondrial carrier"/>
    <property type="match status" value="1"/>
</dbReference>
<evidence type="ECO:0000256" key="7">
    <source>
        <dbReference type="ARBA" id="ARBA00022989"/>
    </source>
</evidence>
<dbReference type="PROSITE" id="PS50920">
    <property type="entry name" value="SOLCAR"/>
    <property type="match status" value="1"/>
</dbReference>
<proteinExistence type="inferred from homology"/>
<sequence length="174" mass="19190">MKLSNFRTQMHVAPYKKCKATVSYGRALGHRSLVMCLFVLFVGRPLNRLDFILQKCSVVLAMKRRLLGLVGEEANAACCVLGATFSAGFVAGSLAAAATSPLDVAKTRRQIEKDHARALRMTTRQTLMEVWRDGRMKGLFMVVGPRAGRAGPSVGIVVSFYEVVKYVLHHQYAT</sequence>
<dbReference type="InterPro" id="IPR045315">
    <property type="entry name" value="Mtm1-like"/>
</dbReference>
<evidence type="ECO:0000256" key="1">
    <source>
        <dbReference type="ARBA" id="ARBA00004448"/>
    </source>
</evidence>